<accession>A0ABQ4WR40</accession>
<evidence type="ECO:0000256" key="2">
    <source>
        <dbReference type="ARBA" id="ARBA00004141"/>
    </source>
</evidence>
<dbReference type="EMBL" id="BQNB010008845">
    <property type="protein sequence ID" value="GJS55096.1"/>
    <property type="molecule type" value="Genomic_DNA"/>
</dbReference>
<evidence type="ECO:0000256" key="8">
    <source>
        <dbReference type="SAM" id="Phobius"/>
    </source>
</evidence>
<keyword evidence="5 8" id="KW-1133">Transmembrane helix</keyword>
<keyword evidence="6 8" id="KW-0472">Membrane</keyword>
<reference evidence="9" key="2">
    <citation type="submission" date="2022-01" db="EMBL/GenBank/DDBJ databases">
        <authorList>
            <person name="Yamashiro T."/>
            <person name="Shiraishi A."/>
            <person name="Satake H."/>
            <person name="Nakayama K."/>
        </authorList>
    </citation>
    <scope>NUCLEOTIDE SEQUENCE</scope>
</reference>
<evidence type="ECO:0000256" key="6">
    <source>
        <dbReference type="ARBA" id="ARBA00023136"/>
    </source>
</evidence>
<feature type="region of interest" description="Disordered" evidence="7">
    <location>
        <begin position="124"/>
        <end position="168"/>
    </location>
</feature>
<keyword evidence="10" id="KW-1185">Reference proteome</keyword>
<dbReference type="Pfam" id="PF01758">
    <property type="entry name" value="SBF"/>
    <property type="match status" value="1"/>
</dbReference>
<feature type="compositionally biased region" description="Basic and acidic residues" evidence="7">
    <location>
        <begin position="124"/>
        <end position="155"/>
    </location>
</feature>
<dbReference type="Gene3D" id="1.20.1530.20">
    <property type="match status" value="1"/>
</dbReference>
<proteinExistence type="inferred from homology"/>
<keyword evidence="4 8" id="KW-0812">Transmembrane</keyword>
<evidence type="ECO:0000256" key="4">
    <source>
        <dbReference type="ARBA" id="ARBA00022692"/>
    </source>
</evidence>
<evidence type="ECO:0000256" key="5">
    <source>
        <dbReference type="ARBA" id="ARBA00022989"/>
    </source>
</evidence>
<comment type="caution">
    <text evidence="9">The sequence shown here is derived from an EMBL/GenBank/DDBJ whole genome shotgun (WGS) entry which is preliminary data.</text>
</comment>
<organism evidence="9 10">
    <name type="scientific">Tanacetum coccineum</name>
    <dbReference type="NCBI Taxonomy" id="301880"/>
    <lineage>
        <taxon>Eukaryota</taxon>
        <taxon>Viridiplantae</taxon>
        <taxon>Streptophyta</taxon>
        <taxon>Embryophyta</taxon>
        <taxon>Tracheophyta</taxon>
        <taxon>Spermatophyta</taxon>
        <taxon>Magnoliopsida</taxon>
        <taxon>eudicotyledons</taxon>
        <taxon>Gunneridae</taxon>
        <taxon>Pentapetalae</taxon>
        <taxon>asterids</taxon>
        <taxon>campanulids</taxon>
        <taxon>Asterales</taxon>
        <taxon>Asteraceae</taxon>
        <taxon>Asteroideae</taxon>
        <taxon>Anthemideae</taxon>
        <taxon>Anthemidinae</taxon>
        <taxon>Tanacetum</taxon>
    </lineage>
</organism>
<feature type="transmembrane region" description="Helical" evidence="8">
    <location>
        <begin position="278"/>
        <end position="302"/>
    </location>
</feature>
<comment type="similarity">
    <text evidence="3">Belongs to the bile acid:sodium symporter (BASS) (TC 2.A.28) family.</text>
</comment>
<dbReference type="Proteomes" id="UP001151760">
    <property type="component" value="Unassembled WGS sequence"/>
</dbReference>
<gene>
    <name evidence="9" type="ORF">Tco_0628458</name>
</gene>
<feature type="transmembrane region" description="Helical" evidence="8">
    <location>
        <begin position="308"/>
        <end position="330"/>
    </location>
</feature>
<dbReference type="InterPro" id="IPR002657">
    <property type="entry name" value="BilAc:Na_symport/Acr3"/>
</dbReference>
<feature type="transmembrane region" description="Helical" evidence="8">
    <location>
        <begin position="245"/>
        <end position="266"/>
    </location>
</feature>
<evidence type="ECO:0000313" key="10">
    <source>
        <dbReference type="Proteomes" id="UP001151760"/>
    </source>
</evidence>
<reference evidence="9" key="1">
    <citation type="journal article" date="2022" name="Int. J. Mol. Sci.">
        <title>Draft Genome of Tanacetum Coccineum: Genomic Comparison of Closely Related Tanacetum-Family Plants.</title>
        <authorList>
            <person name="Yamashiro T."/>
            <person name="Shiraishi A."/>
            <person name="Nakayama K."/>
            <person name="Satake H."/>
        </authorList>
    </citation>
    <scope>NUCLEOTIDE SEQUENCE</scope>
</reference>
<dbReference type="PANTHER" id="PTHR10361">
    <property type="entry name" value="SODIUM-BILE ACID COTRANSPORTER"/>
    <property type="match status" value="1"/>
</dbReference>
<dbReference type="PANTHER" id="PTHR10361:SF28">
    <property type="entry name" value="P3 PROTEIN-RELATED"/>
    <property type="match status" value="1"/>
</dbReference>
<dbReference type="InterPro" id="IPR038770">
    <property type="entry name" value="Na+/solute_symporter_sf"/>
</dbReference>
<evidence type="ECO:0000256" key="1">
    <source>
        <dbReference type="ARBA" id="ARBA00004119"/>
    </source>
</evidence>
<feature type="transmembrane region" description="Helical" evidence="8">
    <location>
        <begin position="215"/>
        <end position="239"/>
    </location>
</feature>
<evidence type="ECO:0000256" key="7">
    <source>
        <dbReference type="SAM" id="MobiDB-lite"/>
    </source>
</evidence>
<comment type="subcellular location">
    <subcellularLocation>
        <location evidence="2">Membrane</location>
        <topology evidence="2">Multi-pass membrane protein</topology>
    </subcellularLocation>
    <subcellularLocation>
        <location evidence="1">Plastid</location>
        <location evidence="1">Chloroplast envelope</location>
    </subcellularLocation>
</comment>
<protein>
    <submittedName>
        <fullName evidence="9">Probable sodium/metabolite cotransporter BASS1, chloroplastic</fullName>
    </submittedName>
</protein>
<evidence type="ECO:0000256" key="3">
    <source>
        <dbReference type="ARBA" id="ARBA00006528"/>
    </source>
</evidence>
<evidence type="ECO:0000313" key="9">
    <source>
        <dbReference type="EMBL" id="GJS55096.1"/>
    </source>
</evidence>
<sequence length="424" mass="47025">MNILARKHNELALRYNEFVIQPDNLLTRAEELEERAESLGLADALRRQASPFTPQMDALGPRIDALERLVSALRRRMDALEQRSDAFESRMSFYSQMYKEHHKREEDIAEAKQGLERKKKLAEKAAAKVKNKGEKEAEKAAEKKLKDKEKNDKKKMQASGTVEVPEEETVVDIAEEPEEEKVVEKAKPTTKTTEHLRVWPLSAFFISRLLNLPSYYAAGLMLVGCCPGGTASNIVTYIARGNVALSVLMTAASTLSAVVMTPMLTAKLAGQYVAVDAIGLLMSSLQVVLLPVLVGAFMNQYLKGVVKFVSPLMPPFSVATVAVLCGNAIAQSSSAILMSGQQVVLAAVLLHISGFFFGYVLSRTLGVDVSSSRKISIEVGMQDKYPNHRLNHSRENNYHKITRPDQRTGYEFKSEYKKGLEESA</sequence>
<feature type="transmembrane region" description="Helical" evidence="8">
    <location>
        <begin position="342"/>
        <end position="361"/>
    </location>
</feature>
<dbReference type="InterPro" id="IPR004710">
    <property type="entry name" value="Bilac:Na_transpt"/>
</dbReference>
<name>A0ABQ4WR40_9ASTR</name>